<sequence length="233" mass="27092">MIKYAVMQPYFFPYIGYFQLMAEVDVFVVYDNIKYTKKGWINRNRILLNGKDSTFSLPLKKDSDFLDVKDRVLSETFNRDDLINKIRGAYRRAPYFKNVFPLLENIINYRDDNLFNYILYSLVSIKRYLGLTCDIKVSSSINIDHSLKSQDKVLAFGNALGAKSYSNPPGGISLYSQEAFSLHGMTLNFIQPNNIIYKQFDEPFVAWLSIIDVMMFNSSDEVLHLITNEYELI</sequence>
<proteinExistence type="predicted"/>
<keyword evidence="4" id="KW-1185">Reference proteome</keyword>
<protein>
    <submittedName>
        <fullName evidence="2">WbqC family protein</fullName>
    </submittedName>
</protein>
<reference evidence="1 4" key="1">
    <citation type="submission" date="2020-07" db="EMBL/GenBank/DDBJ databases">
        <title>A pangenomic view of the genus Pectobacterium provides insights into genome organization, phylogeny, and virulence.</title>
        <authorList>
            <person name="Jonkheer E."/>
            <person name="Brankovics B."/>
            <person name="Houwers I."/>
            <person name="Van Der Wolf J."/>
            <person name="Bonants P."/>
            <person name="Vreeburg R."/>
            <person name="Bollema R."/>
            <person name="De Haan J."/>
            <person name="Berke L."/>
            <person name="De Ridder D."/>
            <person name="Smit S."/>
            <person name="Van Der Lee T.A.J."/>
        </authorList>
    </citation>
    <scope>NUCLEOTIDE SEQUENCE [LARGE SCALE GENOMIC DNA]</scope>
    <source>
        <strain evidence="1 4">NAK:384</strain>
    </source>
</reference>
<gene>
    <name evidence="2" type="ORF">F126LOC_007745</name>
    <name evidence="1" type="ORF">H4F48_16585</name>
</gene>
<evidence type="ECO:0000313" key="4">
    <source>
        <dbReference type="Proteomes" id="UP000762586"/>
    </source>
</evidence>
<dbReference type="Pfam" id="PF08889">
    <property type="entry name" value="WbqC"/>
    <property type="match status" value="1"/>
</dbReference>
<dbReference type="Proteomes" id="UP000269351">
    <property type="component" value="Chromosome"/>
</dbReference>
<reference evidence="2 3" key="2">
    <citation type="submission" date="2020-11" db="EMBL/GenBank/DDBJ databases">
        <title>Complete genome sequence of Pectobacterium brasiliense strain F126.</title>
        <authorList>
            <person name="Miroshnikov K."/>
            <person name="Vo T.N.H."/>
            <person name="Khodykina M.V."/>
            <person name="Kabanova A.P."/>
            <person name="Shneider M."/>
            <person name="Korzhenkov A."/>
            <person name="Toschakov S.V."/>
            <person name="Miroshnikov K.A."/>
            <person name="Ignatov A.N."/>
            <person name="Mikhailova Y.V."/>
            <person name="Shelenkov A."/>
            <person name="Yanushevich Y.G."/>
            <person name="Evseev P.V."/>
        </authorList>
    </citation>
    <scope>NUCLEOTIDE SEQUENCE [LARGE SCALE GENOMIC DNA]</scope>
    <source>
        <strain evidence="2 3">F126</strain>
    </source>
</reference>
<dbReference type="EMBL" id="CP065031">
    <property type="protein sequence ID" value="QPK25653.1"/>
    <property type="molecule type" value="Genomic_DNA"/>
</dbReference>
<dbReference type="Proteomes" id="UP000762586">
    <property type="component" value="Unassembled WGS sequence"/>
</dbReference>
<organism evidence="2 3">
    <name type="scientific">Pectobacterium brasiliense</name>
    <dbReference type="NCBI Taxonomy" id="180957"/>
    <lineage>
        <taxon>Bacteria</taxon>
        <taxon>Pseudomonadati</taxon>
        <taxon>Pseudomonadota</taxon>
        <taxon>Gammaproteobacteria</taxon>
        <taxon>Enterobacterales</taxon>
        <taxon>Pectobacteriaceae</taxon>
        <taxon>Pectobacterium</taxon>
    </lineage>
</organism>
<name>A0A3S0Y5Y2_9GAMM</name>
<accession>A0A3S0Y5Y2</accession>
<dbReference type="InterPro" id="IPR014985">
    <property type="entry name" value="WbqC"/>
</dbReference>
<dbReference type="EMBL" id="JACGET010000019">
    <property type="protein sequence ID" value="MBN3107676.1"/>
    <property type="molecule type" value="Genomic_DNA"/>
</dbReference>
<dbReference type="RefSeq" id="WP_119871420.1">
    <property type="nucleotide sequence ID" value="NZ_BSWF01000011.1"/>
</dbReference>
<evidence type="ECO:0000313" key="2">
    <source>
        <dbReference type="EMBL" id="QPK25653.1"/>
    </source>
</evidence>
<evidence type="ECO:0000313" key="3">
    <source>
        <dbReference type="Proteomes" id="UP000269351"/>
    </source>
</evidence>
<evidence type="ECO:0000313" key="1">
    <source>
        <dbReference type="EMBL" id="MBN3107676.1"/>
    </source>
</evidence>
<dbReference type="AlphaFoldDB" id="A0A3S0Y5Y2"/>